<dbReference type="EMBL" id="CP120630">
    <property type="protein sequence ID" value="WEW60419.1"/>
    <property type="molecule type" value="Genomic_DNA"/>
</dbReference>
<feature type="domain" description="INO80 complex subunit 3 N-terminal" evidence="2">
    <location>
        <begin position="1"/>
        <end position="52"/>
    </location>
</feature>
<feature type="compositionally biased region" description="Acidic residues" evidence="1">
    <location>
        <begin position="242"/>
        <end position="254"/>
    </location>
</feature>
<evidence type="ECO:0000313" key="5">
    <source>
        <dbReference type="Proteomes" id="UP001219355"/>
    </source>
</evidence>
<dbReference type="AlphaFoldDB" id="A0AAF0IN26"/>
<sequence length="302" mass="33739">MKDGNSLIKEELRIFNLSKRLKEQNDQLLELLLELNSSIRIPRHLRYDLNVPAESFPEGSLLESDVIPKLNYDAATARQKLHEARTKLIEGKMSAAACQSLEESIARSDNFAPALHYTELLKTPHTNPVNGEHPSPDEDMDSALGFLTPEHDMEYTNNLDSGAGFTRTGERPYTAETEREVIMRNPTSMYNWLRKHEPNAFQDAESVNAPEKPPAKPPAPPKAAATRTSKRAAAQAPKEDKMFDDDSFLLDLEPEVTKSSGRNKRKRDEDTGYRPKGGSSGRSRKKKEDGPKRKRASAAAAS</sequence>
<organism evidence="4 5">
    <name type="scientific">Emydomyces testavorans</name>
    <dbReference type="NCBI Taxonomy" id="2070801"/>
    <lineage>
        <taxon>Eukaryota</taxon>
        <taxon>Fungi</taxon>
        <taxon>Dikarya</taxon>
        <taxon>Ascomycota</taxon>
        <taxon>Pezizomycotina</taxon>
        <taxon>Eurotiomycetes</taxon>
        <taxon>Eurotiomycetidae</taxon>
        <taxon>Onygenales</taxon>
        <taxon>Nannizziopsiaceae</taxon>
        <taxon>Emydomyces</taxon>
    </lineage>
</organism>
<evidence type="ECO:0000259" key="2">
    <source>
        <dbReference type="Pfam" id="PF14612"/>
    </source>
</evidence>
<proteinExistence type="predicted"/>
<reference evidence="4" key="1">
    <citation type="submission" date="2023-03" db="EMBL/GenBank/DDBJ databases">
        <title>Emydomyces testavorans Genome Sequence.</title>
        <authorList>
            <person name="Hoyer L."/>
        </authorList>
    </citation>
    <scope>NUCLEOTIDE SEQUENCE</scope>
    <source>
        <strain evidence="4">16-2883</strain>
    </source>
</reference>
<accession>A0AAF0IN26</accession>
<keyword evidence="5" id="KW-1185">Reference proteome</keyword>
<evidence type="ECO:0000256" key="1">
    <source>
        <dbReference type="SAM" id="MobiDB-lite"/>
    </source>
</evidence>
<feature type="region of interest" description="Disordered" evidence="1">
    <location>
        <begin position="205"/>
        <end position="302"/>
    </location>
</feature>
<name>A0AAF0IN26_9EURO</name>
<evidence type="ECO:0008006" key="6">
    <source>
        <dbReference type="Google" id="ProtNLM"/>
    </source>
</evidence>
<dbReference type="Proteomes" id="UP001219355">
    <property type="component" value="Chromosome 4"/>
</dbReference>
<feature type="domain" description="INO80 complex subunit 3-like middle region" evidence="3">
    <location>
        <begin position="116"/>
        <end position="205"/>
    </location>
</feature>
<gene>
    <name evidence="4" type="ORF">PRK78_005905</name>
</gene>
<dbReference type="InterPro" id="IPR032742">
    <property type="entry name" value="Iec3_N"/>
</dbReference>
<protein>
    <recommendedName>
        <fullName evidence="6">IEC3 subunit of the Ino80 complex, chromatin re-modelling-domain-containing protein</fullName>
    </recommendedName>
</protein>
<dbReference type="Pfam" id="PF24244">
    <property type="entry name" value="Iec3-like_M"/>
    <property type="match status" value="1"/>
</dbReference>
<feature type="compositionally biased region" description="Low complexity" evidence="1">
    <location>
        <begin position="222"/>
        <end position="236"/>
    </location>
</feature>
<dbReference type="GO" id="GO:0031011">
    <property type="term" value="C:Ino80 complex"/>
    <property type="evidence" value="ECO:0007669"/>
    <property type="project" value="InterPro"/>
</dbReference>
<dbReference type="Pfam" id="PF14612">
    <property type="entry name" value="Ino80_Iec3"/>
    <property type="match status" value="1"/>
</dbReference>
<feature type="compositionally biased region" description="Pro residues" evidence="1">
    <location>
        <begin position="211"/>
        <end position="221"/>
    </location>
</feature>
<evidence type="ECO:0000313" key="4">
    <source>
        <dbReference type="EMBL" id="WEW60419.1"/>
    </source>
</evidence>
<dbReference type="GO" id="GO:0006338">
    <property type="term" value="P:chromatin remodeling"/>
    <property type="evidence" value="ECO:0007669"/>
    <property type="project" value="InterPro"/>
</dbReference>
<evidence type="ECO:0000259" key="3">
    <source>
        <dbReference type="Pfam" id="PF24244"/>
    </source>
</evidence>
<dbReference type="InterPro" id="IPR055449">
    <property type="entry name" value="Iec3-like_M"/>
</dbReference>